<dbReference type="GO" id="GO:0036222">
    <property type="term" value="F:XTP diphosphatase activity"/>
    <property type="evidence" value="ECO:0007669"/>
    <property type="project" value="UniProtKB-UniRule"/>
</dbReference>
<comment type="caution">
    <text evidence="10">Lacks conserved residue(s) required for the propagation of feature annotation.</text>
</comment>
<evidence type="ECO:0000256" key="5">
    <source>
        <dbReference type="ARBA" id="ARBA00022801"/>
    </source>
</evidence>
<evidence type="ECO:0000313" key="12">
    <source>
        <dbReference type="EMBL" id="OGY17312.1"/>
    </source>
</evidence>
<comment type="catalytic activity">
    <reaction evidence="8 10">
        <text>dITP + H2O = dIMP + diphosphate + H(+)</text>
        <dbReference type="Rhea" id="RHEA:28342"/>
        <dbReference type="ChEBI" id="CHEBI:15377"/>
        <dbReference type="ChEBI" id="CHEBI:15378"/>
        <dbReference type="ChEBI" id="CHEBI:33019"/>
        <dbReference type="ChEBI" id="CHEBI:61194"/>
        <dbReference type="ChEBI" id="CHEBI:61382"/>
        <dbReference type="EC" id="3.6.1.66"/>
    </reaction>
</comment>
<dbReference type="EMBL" id="MHCI01000003">
    <property type="protein sequence ID" value="OGY17312.1"/>
    <property type="molecule type" value="Genomic_DNA"/>
</dbReference>
<dbReference type="NCBIfam" id="TIGR00042">
    <property type="entry name" value="RdgB/HAM1 family non-canonical purine NTP pyrophosphatase"/>
    <property type="match status" value="1"/>
</dbReference>
<dbReference type="CDD" id="cd00515">
    <property type="entry name" value="HAM1"/>
    <property type="match status" value="1"/>
</dbReference>
<keyword evidence="7 10" id="KW-0546">Nucleotide metabolism</keyword>
<dbReference type="InterPro" id="IPR002637">
    <property type="entry name" value="RdgB/HAM1"/>
</dbReference>
<comment type="catalytic activity">
    <reaction evidence="10">
        <text>ITP + H2O = IMP + diphosphate + H(+)</text>
        <dbReference type="Rhea" id="RHEA:29399"/>
        <dbReference type="ChEBI" id="CHEBI:15377"/>
        <dbReference type="ChEBI" id="CHEBI:15378"/>
        <dbReference type="ChEBI" id="CHEBI:33019"/>
        <dbReference type="ChEBI" id="CHEBI:58053"/>
        <dbReference type="ChEBI" id="CHEBI:61402"/>
        <dbReference type="EC" id="3.6.1.66"/>
    </reaction>
</comment>
<keyword evidence="6 10" id="KW-0460">Magnesium</keyword>
<dbReference type="GO" id="GO:0009146">
    <property type="term" value="P:purine nucleoside triphosphate catabolic process"/>
    <property type="evidence" value="ECO:0007669"/>
    <property type="project" value="UniProtKB-UniRule"/>
</dbReference>
<evidence type="ECO:0000256" key="9">
    <source>
        <dbReference type="ARBA" id="ARBA00052017"/>
    </source>
</evidence>
<dbReference type="Pfam" id="PF01725">
    <property type="entry name" value="Ham1p_like"/>
    <property type="match status" value="1"/>
</dbReference>
<gene>
    <name evidence="12" type="ORF">A2785_00360</name>
</gene>
<feature type="binding site" evidence="10">
    <location>
        <begin position="157"/>
        <end position="160"/>
    </location>
    <ligand>
        <name>substrate</name>
    </ligand>
</feature>
<evidence type="ECO:0000256" key="10">
    <source>
        <dbReference type="HAMAP-Rule" id="MF_01405"/>
    </source>
</evidence>
<evidence type="ECO:0000256" key="6">
    <source>
        <dbReference type="ARBA" id="ARBA00022842"/>
    </source>
</evidence>
<feature type="binding site" evidence="10">
    <location>
        <position position="75"/>
    </location>
    <ligand>
        <name>Mg(2+)</name>
        <dbReference type="ChEBI" id="CHEBI:18420"/>
    </ligand>
</feature>
<dbReference type="EC" id="3.6.1.66" evidence="10"/>
<feature type="active site" description="Proton acceptor" evidence="10">
    <location>
        <position position="75"/>
    </location>
</feature>
<feature type="binding site" evidence="10">
    <location>
        <position position="76"/>
    </location>
    <ligand>
        <name>substrate</name>
    </ligand>
</feature>
<evidence type="ECO:0000256" key="3">
    <source>
        <dbReference type="ARBA" id="ARBA00022723"/>
    </source>
</evidence>
<evidence type="ECO:0000313" key="13">
    <source>
        <dbReference type="Proteomes" id="UP000179069"/>
    </source>
</evidence>
<dbReference type="PANTHER" id="PTHR11067">
    <property type="entry name" value="INOSINE TRIPHOSPHATE PYROPHOSPHATASE/HAM1 PROTEIN"/>
    <property type="match status" value="1"/>
</dbReference>
<dbReference type="GO" id="GO:0005829">
    <property type="term" value="C:cytosol"/>
    <property type="evidence" value="ECO:0007669"/>
    <property type="project" value="TreeGrafter"/>
</dbReference>
<dbReference type="AlphaFoldDB" id="A0A1G1VPI3"/>
<name>A0A1G1VPI3_9BACT</name>
<dbReference type="GO" id="GO:0036220">
    <property type="term" value="F:ITP diphosphatase activity"/>
    <property type="evidence" value="ECO:0007669"/>
    <property type="project" value="UniProtKB-UniRule"/>
</dbReference>
<comment type="similarity">
    <text evidence="1 10 11">Belongs to the HAM1 NTPase family.</text>
</comment>
<comment type="subunit">
    <text evidence="2 10">Homodimer.</text>
</comment>
<dbReference type="InterPro" id="IPR020922">
    <property type="entry name" value="dITP/XTP_pyrophosphatase"/>
</dbReference>
<comment type="function">
    <text evidence="10">Pyrophosphatase that catalyzes the hydrolysis of nucleoside triphosphates to their monophosphate derivatives, with a high preference for the non-canonical purine nucleotides XTP (xanthosine triphosphate), dITP (deoxyinosine triphosphate) and ITP. Seems to function as a house-cleaning enzyme that removes non-canonical purine nucleotides from the nucleotide pool, thus preventing their incorporation into DNA/RNA and avoiding chromosomal lesions.</text>
</comment>
<feature type="binding site" evidence="10">
    <location>
        <position position="180"/>
    </location>
    <ligand>
        <name>substrate</name>
    </ligand>
</feature>
<evidence type="ECO:0000256" key="2">
    <source>
        <dbReference type="ARBA" id="ARBA00011738"/>
    </source>
</evidence>
<comment type="catalytic activity">
    <reaction evidence="9 10">
        <text>XTP + H2O = XMP + diphosphate + H(+)</text>
        <dbReference type="Rhea" id="RHEA:28610"/>
        <dbReference type="ChEBI" id="CHEBI:15377"/>
        <dbReference type="ChEBI" id="CHEBI:15378"/>
        <dbReference type="ChEBI" id="CHEBI:33019"/>
        <dbReference type="ChEBI" id="CHEBI:57464"/>
        <dbReference type="ChEBI" id="CHEBI:61314"/>
        <dbReference type="EC" id="3.6.1.66"/>
    </reaction>
</comment>
<dbReference type="GO" id="GO:0046872">
    <property type="term" value="F:metal ion binding"/>
    <property type="evidence" value="ECO:0007669"/>
    <property type="project" value="UniProtKB-KW"/>
</dbReference>
<evidence type="ECO:0000256" key="7">
    <source>
        <dbReference type="ARBA" id="ARBA00023080"/>
    </source>
</evidence>
<evidence type="ECO:0000256" key="11">
    <source>
        <dbReference type="RuleBase" id="RU003781"/>
    </source>
</evidence>
<keyword evidence="3 10" id="KW-0479">Metal-binding</keyword>
<dbReference type="PANTHER" id="PTHR11067:SF9">
    <property type="entry name" value="INOSINE TRIPHOSPHATE PYROPHOSPHATASE"/>
    <property type="match status" value="1"/>
</dbReference>
<feature type="binding site" evidence="10">
    <location>
        <begin position="10"/>
        <end position="15"/>
    </location>
    <ligand>
        <name>substrate</name>
    </ligand>
</feature>
<dbReference type="HAMAP" id="MF_01405">
    <property type="entry name" value="Non_canon_purine_NTPase"/>
    <property type="match status" value="1"/>
</dbReference>
<evidence type="ECO:0000256" key="1">
    <source>
        <dbReference type="ARBA" id="ARBA00008023"/>
    </source>
</evidence>
<dbReference type="SUPFAM" id="SSF52972">
    <property type="entry name" value="ITPase-like"/>
    <property type="match status" value="1"/>
</dbReference>
<dbReference type="InterPro" id="IPR029001">
    <property type="entry name" value="ITPase-like_fam"/>
</dbReference>
<dbReference type="GO" id="GO:0000166">
    <property type="term" value="F:nucleotide binding"/>
    <property type="evidence" value="ECO:0007669"/>
    <property type="project" value="UniProtKB-KW"/>
</dbReference>
<organism evidence="12 13">
    <name type="scientific">Candidatus Chisholmbacteria bacterium RIFCSPHIGHO2_01_FULL_49_18</name>
    <dbReference type="NCBI Taxonomy" id="1797590"/>
    <lineage>
        <taxon>Bacteria</taxon>
        <taxon>Candidatus Chisholmiibacteriota</taxon>
    </lineage>
</organism>
<evidence type="ECO:0000256" key="8">
    <source>
        <dbReference type="ARBA" id="ARBA00051875"/>
    </source>
</evidence>
<comment type="cofactor">
    <cofactor evidence="10">
        <name>Mg(2+)</name>
        <dbReference type="ChEBI" id="CHEBI:18420"/>
    </cofactor>
    <text evidence="10">Binds 1 Mg(2+) ion per subunit.</text>
</comment>
<comment type="caution">
    <text evidence="12">The sequence shown here is derived from an EMBL/GenBank/DDBJ whole genome shotgun (WGS) entry which is preliminary data.</text>
</comment>
<dbReference type="GO" id="GO:0009117">
    <property type="term" value="P:nucleotide metabolic process"/>
    <property type="evidence" value="ECO:0007669"/>
    <property type="project" value="UniProtKB-KW"/>
</dbReference>
<dbReference type="Gene3D" id="3.90.950.10">
    <property type="match status" value="1"/>
</dbReference>
<dbReference type="FunFam" id="3.90.950.10:FF:000001">
    <property type="entry name" value="dITP/XTP pyrophosphatase"/>
    <property type="match status" value="1"/>
</dbReference>
<keyword evidence="5 10" id="KW-0378">Hydrolase</keyword>
<sequence length="204" mass="22536">MSKPKLLIASNNQGKIREIKALLRDVPLDVVSPQEFGKAEKQVSLRETGETFAQNAVLKAEAYGKEAGLLSLADDSGLMIDALDGKPGVRSARFVKGADEDRWKKVLRLMQGIPSARRTARFVTAVAVYDPKTKITVVFTGETRGDITLSARGSGGFGYDPIFYSKELQKTFGEAQLEEKNRVSHRARALRKAIKYLKKFTTSQ</sequence>
<proteinExistence type="inferred from homology"/>
<feature type="binding site" evidence="10">
    <location>
        <begin position="185"/>
        <end position="186"/>
    </location>
    <ligand>
        <name>substrate</name>
    </ligand>
</feature>
<reference evidence="12 13" key="1">
    <citation type="journal article" date="2016" name="Nat. Commun.">
        <title>Thousands of microbial genomes shed light on interconnected biogeochemical processes in an aquifer system.</title>
        <authorList>
            <person name="Anantharaman K."/>
            <person name="Brown C.T."/>
            <person name="Hug L.A."/>
            <person name="Sharon I."/>
            <person name="Castelle C.J."/>
            <person name="Probst A.J."/>
            <person name="Thomas B.C."/>
            <person name="Singh A."/>
            <person name="Wilkins M.J."/>
            <person name="Karaoz U."/>
            <person name="Brodie E.L."/>
            <person name="Williams K.H."/>
            <person name="Hubbard S.S."/>
            <person name="Banfield J.F."/>
        </authorList>
    </citation>
    <scope>NUCLEOTIDE SEQUENCE [LARGE SCALE GENOMIC DNA]</scope>
</reference>
<dbReference type="GO" id="GO:0035870">
    <property type="term" value="F:dITP diphosphatase activity"/>
    <property type="evidence" value="ECO:0007669"/>
    <property type="project" value="UniProtKB-UniRule"/>
</dbReference>
<dbReference type="GO" id="GO:0017111">
    <property type="term" value="F:ribonucleoside triphosphate phosphatase activity"/>
    <property type="evidence" value="ECO:0007669"/>
    <property type="project" value="InterPro"/>
</dbReference>
<evidence type="ECO:0000256" key="4">
    <source>
        <dbReference type="ARBA" id="ARBA00022741"/>
    </source>
</evidence>
<keyword evidence="4 10" id="KW-0547">Nucleotide-binding</keyword>
<dbReference type="Proteomes" id="UP000179069">
    <property type="component" value="Unassembled WGS sequence"/>
</dbReference>
<accession>A0A1G1VPI3</accession>
<protein>
    <recommendedName>
        <fullName evidence="10">dITP/XTP pyrophosphatase</fullName>
        <ecNumber evidence="10">3.6.1.66</ecNumber>
    </recommendedName>
    <alternativeName>
        <fullName evidence="10">Non-canonical purine NTP pyrophosphatase</fullName>
    </alternativeName>
    <alternativeName>
        <fullName evidence="10">Non-standard purine NTP pyrophosphatase</fullName>
    </alternativeName>
    <alternativeName>
        <fullName evidence="10">Nucleoside-triphosphate diphosphatase</fullName>
    </alternativeName>
    <alternativeName>
        <fullName evidence="10">Nucleoside-triphosphate pyrophosphatase</fullName>
        <shortName evidence="10">NTPase</shortName>
    </alternativeName>
</protein>